<protein>
    <submittedName>
        <fullName evidence="3">Uncharacterized protein</fullName>
    </submittedName>
</protein>
<comment type="caution">
    <text evidence="3">The sequence shown here is derived from an EMBL/GenBank/DDBJ whole genome shotgun (WGS) entry which is preliminary data.</text>
</comment>
<dbReference type="EMBL" id="PNEN01001800">
    <property type="protein sequence ID" value="PPJ49634.1"/>
    <property type="molecule type" value="Genomic_DNA"/>
</dbReference>
<organism evidence="3 4">
    <name type="scientific">Cercospora berteroae</name>
    <dbReference type="NCBI Taxonomy" id="357750"/>
    <lineage>
        <taxon>Eukaryota</taxon>
        <taxon>Fungi</taxon>
        <taxon>Dikarya</taxon>
        <taxon>Ascomycota</taxon>
        <taxon>Pezizomycotina</taxon>
        <taxon>Dothideomycetes</taxon>
        <taxon>Dothideomycetidae</taxon>
        <taxon>Mycosphaerellales</taxon>
        <taxon>Mycosphaerellaceae</taxon>
        <taxon>Cercospora</taxon>
    </lineage>
</organism>
<feature type="transmembrane region" description="Helical" evidence="2">
    <location>
        <begin position="606"/>
        <end position="628"/>
    </location>
</feature>
<dbReference type="PANTHER" id="PTHR35041:SF6">
    <property type="entry name" value="FORMYLMETHIONINE DEFORMYLASE-LIKE PROTEIN-RELATED"/>
    <property type="match status" value="1"/>
</dbReference>
<feature type="region of interest" description="Disordered" evidence="1">
    <location>
        <begin position="693"/>
        <end position="728"/>
    </location>
</feature>
<sequence length="728" mass="78856">MAISRLFAVSIRPPDGNKIHCRTPALMMSSLVVGAAFSIGHHAFYSSLQSTEVRSTPYQFAGWQITSQQLNTAGGTAFAFAVKASLVLAISPAYVQLFFRAVAKLGRDLACIDSWFSGLGDITSLLLPIATLTTPATLSVTFDELPLINESHFVPIPAFASLKIADYIAMPAIGQLSAYGPAIVKANRIVQAVVLGGSILPIPPLAVNASWTVTIPAPRLACEHANDTLLGAIRENPVAALKPRLASGNWSASSGSYGFAEEMFSHMSWTGSTGNEPDPLGEEPFWLEMPFSSGLSPFSKDYNVSEDVNDDELDQGFDRGYIGRDNVLYVAVLRRLVGKATDLADALLTAMMGSDISTITGVHKAMNWSFEGASVVRCELRASEYTLRFASSGASQEQDIAILHVADVALDLGNPTLPMTWFGVTDSGCLYPRQAIGPGTECYIDTDYLLKISYNAMMNSFAELLTGAINSNGYSEGSGVAVIDMSEKESGPDYLTYRTRILLTSLVDAVGLALLSRVRPNVENTIGDGSPRRAVEEAYSLFQTSLQPARMDLKDAIEELFFNVTISMASSPMFTYNITAPNAPENVAVTISKMGNIYSYSADKLWLAYGLAIGITIINVGFGLLAIFRTGASFTLNFSTIVRAAKNADVSLETDEQVLPGKDPLPKEWKRATFEIRPNAAYEVHSLKSGVYSSVNQSGEERDRSAREDYELRPGGQIYESYDDRRRI</sequence>
<evidence type="ECO:0000313" key="4">
    <source>
        <dbReference type="Proteomes" id="UP000237631"/>
    </source>
</evidence>
<evidence type="ECO:0000256" key="1">
    <source>
        <dbReference type="SAM" id="MobiDB-lite"/>
    </source>
</evidence>
<dbReference type="AlphaFoldDB" id="A0A2S6BQ88"/>
<evidence type="ECO:0000256" key="2">
    <source>
        <dbReference type="SAM" id="Phobius"/>
    </source>
</evidence>
<dbReference type="STRING" id="357750.A0A2S6BQ88"/>
<dbReference type="OrthoDB" id="5322539at2759"/>
<keyword evidence="2" id="KW-1133">Transmembrane helix</keyword>
<proteinExistence type="predicted"/>
<keyword evidence="2" id="KW-0812">Transmembrane</keyword>
<dbReference type="PANTHER" id="PTHR35041">
    <property type="entry name" value="MEDIATOR OF RNA POLYMERASE II TRANSCRIPTION SUBUNIT 1"/>
    <property type="match status" value="1"/>
</dbReference>
<gene>
    <name evidence="3" type="ORF">CBER1_02171</name>
</gene>
<name>A0A2S6BQ88_9PEZI</name>
<dbReference type="Proteomes" id="UP000237631">
    <property type="component" value="Unassembled WGS sequence"/>
</dbReference>
<keyword evidence="2" id="KW-0472">Membrane</keyword>
<feature type="compositionally biased region" description="Basic and acidic residues" evidence="1">
    <location>
        <begin position="699"/>
        <end position="712"/>
    </location>
</feature>
<reference evidence="4" key="1">
    <citation type="journal article" date="2017" name="bioRxiv">
        <title>Conservation of a gene cluster reveals novel cercosporin biosynthetic mechanisms and extends production to the genus Colletotrichum.</title>
        <authorList>
            <person name="de Jonge R."/>
            <person name="Ebert M.K."/>
            <person name="Huitt-Roehl C.R."/>
            <person name="Pal P."/>
            <person name="Suttle J.C."/>
            <person name="Spanner R.E."/>
            <person name="Neubauer J.D."/>
            <person name="Jurick W.M.II."/>
            <person name="Stott K.A."/>
            <person name="Secor G.A."/>
            <person name="Thomma B.P.H.J."/>
            <person name="Van de Peer Y."/>
            <person name="Townsend C.A."/>
            <person name="Bolton M.D."/>
        </authorList>
    </citation>
    <scope>NUCLEOTIDE SEQUENCE [LARGE SCALE GENOMIC DNA]</scope>
    <source>
        <strain evidence="4">CBS538.71</strain>
    </source>
</reference>
<accession>A0A2S6BQ88</accession>
<evidence type="ECO:0000313" key="3">
    <source>
        <dbReference type="EMBL" id="PPJ49634.1"/>
    </source>
</evidence>
<keyword evidence="4" id="KW-1185">Reference proteome</keyword>